<reference evidence="1 2" key="2">
    <citation type="submission" date="2017-02" db="EMBL/GenBank/DDBJ databases">
        <title>A genome survey and senescence transcriptome analysis in Lentinula edodes.</title>
        <authorList>
            <person name="Sakamoto Y."/>
            <person name="Nakade K."/>
            <person name="Sato S."/>
            <person name="Yoshida Y."/>
            <person name="Miyazaki K."/>
            <person name="Natsume S."/>
            <person name="Konno N."/>
        </authorList>
    </citation>
    <scope>NUCLEOTIDE SEQUENCE [LARGE SCALE GENOMIC DNA]</scope>
    <source>
        <strain evidence="1 2">NBRC 111202</strain>
    </source>
</reference>
<gene>
    <name evidence="1" type="ORF">LENED_007107</name>
</gene>
<evidence type="ECO:0000313" key="2">
    <source>
        <dbReference type="Proteomes" id="UP000188533"/>
    </source>
</evidence>
<evidence type="ECO:0000313" key="1">
    <source>
        <dbReference type="EMBL" id="GAW05263.1"/>
    </source>
</evidence>
<sequence>MQSSGQVTGATQAKERLYTQLAGSFGRMNRALVQTSNLCELLQQDLHAMRTFVGLDAAMLMTVAASLNIQRSHKQMILSCTCQHCIINHRTAISIYFTFARLIPCFRGIKDSTFLQRRQSLVIVTEKKQSGVNSEKRERLVLCYAVVIFRLKSL</sequence>
<protein>
    <submittedName>
        <fullName evidence="1">Uncharacterized protein</fullName>
    </submittedName>
</protein>
<dbReference type="Proteomes" id="UP000188533">
    <property type="component" value="Unassembled WGS sequence"/>
</dbReference>
<proteinExistence type="predicted"/>
<comment type="caution">
    <text evidence="1">The sequence shown here is derived from an EMBL/GenBank/DDBJ whole genome shotgun (WGS) entry which is preliminary data.</text>
</comment>
<organism evidence="1 2">
    <name type="scientific">Lentinula edodes</name>
    <name type="common">Shiitake mushroom</name>
    <name type="synonym">Lentinus edodes</name>
    <dbReference type="NCBI Taxonomy" id="5353"/>
    <lineage>
        <taxon>Eukaryota</taxon>
        <taxon>Fungi</taxon>
        <taxon>Dikarya</taxon>
        <taxon>Basidiomycota</taxon>
        <taxon>Agaricomycotina</taxon>
        <taxon>Agaricomycetes</taxon>
        <taxon>Agaricomycetidae</taxon>
        <taxon>Agaricales</taxon>
        <taxon>Marasmiineae</taxon>
        <taxon>Omphalotaceae</taxon>
        <taxon>Lentinula</taxon>
    </lineage>
</organism>
<accession>A0A1Q3EDH5</accession>
<name>A0A1Q3EDH5_LENED</name>
<reference evidence="1 2" key="1">
    <citation type="submission" date="2016-08" db="EMBL/GenBank/DDBJ databases">
        <authorList>
            <consortium name="Lentinula edodes genome sequencing consortium"/>
            <person name="Sakamoto Y."/>
            <person name="Nakade K."/>
            <person name="Sato S."/>
            <person name="Yoshida Y."/>
            <person name="Miyazaki K."/>
            <person name="Natsume S."/>
            <person name="Konno N."/>
        </authorList>
    </citation>
    <scope>NUCLEOTIDE SEQUENCE [LARGE SCALE GENOMIC DNA]</scope>
    <source>
        <strain evidence="1 2">NBRC 111202</strain>
    </source>
</reference>
<dbReference type="EMBL" id="BDGU01000240">
    <property type="protein sequence ID" value="GAW05263.1"/>
    <property type="molecule type" value="Genomic_DNA"/>
</dbReference>
<keyword evidence="2" id="KW-1185">Reference proteome</keyword>
<dbReference type="AlphaFoldDB" id="A0A1Q3EDH5"/>